<keyword evidence="1" id="KW-1133">Transmembrane helix</keyword>
<accession>A0A0B5ERG5</accession>
<reference evidence="2 3" key="1">
    <citation type="submission" date="2015-01" db="EMBL/GenBank/DDBJ databases">
        <title>Enhanced salinomycin production by adjusting the supply of polyketide extender units in Streptomyce albus DSM 41398.</title>
        <authorList>
            <person name="Lu C."/>
        </authorList>
    </citation>
    <scope>NUCLEOTIDE SEQUENCE [LARGE SCALE GENOMIC DNA]</scope>
    <source>
        <strain evidence="3">ATCC 21838 / DSM 41398 / FERM P-419 / JCM 4703 / NBRC 107858</strain>
    </source>
</reference>
<gene>
    <name evidence="2" type="ORF">SLNWT_3858</name>
</gene>
<keyword evidence="1" id="KW-0472">Membrane</keyword>
<keyword evidence="1" id="KW-0812">Transmembrane</keyword>
<feature type="transmembrane region" description="Helical" evidence="1">
    <location>
        <begin position="369"/>
        <end position="393"/>
    </location>
</feature>
<dbReference type="KEGG" id="sals:SLNWT_3858"/>
<organism evidence="2 3">
    <name type="scientific">Streptomyces albus (strain ATCC 21838 / DSM 41398 / FERM P-419 / JCM 4703 / NBRC 107858)</name>
    <dbReference type="NCBI Taxonomy" id="1081613"/>
    <lineage>
        <taxon>Bacteria</taxon>
        <taxon>Bacillati</taxon>
        <taxon>Actinomycetota</taxon>
        <taxon>Actinomycetes</taxon>
        <taxon>Kitasatosporales</taxon>
        <taxon>Streptomycetaceae</taxon>
        <taxon>Streptomyces</taxon>
    </lineage>
</organism>
<feature type="transmembrane region" description="Helical" evidence="1">
    <location>
        <begin position="186"/>
        <end position="207"/>
    </location>
</feature>
<protein>
    <submittedName>
        <fullName evidence="2">Uncharacterized protein</fullName>
    </submittedName>
</protein>
<keyword evidence="3" id="KW-1185">Reference proteome</keyword>
<name>A0A0B5ERG5_STRA4</name>
<sequence length="442" mass="48326">MSGRTELRPRAQQAPALDAVRRIRLAAEDEALVFTDRKGRERRWKTGKSGIVRVRYFPPDGKEKAHGLWRLSRFGTAVFEDTSGTPVLCLPLAEWIPESDNLSAAYWEKCDAPGRSGLRGLASELGIEFADADTGLSEVSADYRHHRARFLTLSTRPRALNWTRGVTIFAWFGFLVYGIEVEAHRAFAYPIAACMLLVYVAAGYLVHFVQHRRVRDRVPPGEGPLLSPAPVPDAAATPRFLDVSFLKVLPAELVLVDSTGQERRLPRRGAAALRSVALVSGSDGAPLGVELRGPGEQVRALIPWRSWFGGPGGKASWDALTAALGLPVKKRTVRQSAEDVELHHPLRIDLQRLAPLSPAEARKRTQESALGAASGEVLVLAVLSFSLLGALTYGVSEEGYFLAGVLSALNLFLILIPYATHQLRSRLRLDRPAAAQEPESTA</sequence>
<evidence type="ECO:0000313" key="2">
    <source>
        <dbReference type="EMBL" id="AJE84234.1"/>
    </source>
</evidence>
<dbReference type="Proteomes" id="UP000031523">
    <property type="component" value="Chromosome"/>
</dbReference>
<evidence type="ECO:0000313" key="3">
    <source>
        <dbReference type="Proteomes" id="UP000031523"/>
    </source>
</evidence>
<evidence type="ECO:0000256" key="1">
    <source>
        <dbReference type="SAM" id="Phobius"/>
    </source>
</evidence>
<dbReference type="EMBL" id="CP010519">
    <property type="protein sequence ID" value="AJE84234.1"/>
    <property type="molecule type" value="Genomic_DNA"/>
</dbReference>
<feature type="transmembrane region" description="Helical" evidence="1">
    <location>
        <begin position="159"/>
        <end position="180"/>
    </location>
</feature>
<proteinExistence type="predicted"/>
<dbReference type="AlphaFoldDB" id="A0A0B5ERG5"/>
<feature type="transmembrane region" description="Helical" evidence="1">
    <location>
        <begin position="399"/>
        <end position="419"/>
    </location>
</feature>